<dbReference type="EMBL" id="JBHSTE010000001">
    <property type="protein sequence ID" value="MFC6331033.1"/>
    <property type="molecule type" value="Genomic_DNA"/>
</dbReference>
<name>A0ABW1UY23_9BACL</name>
<keyword evidence="1" id="KW-1133">Transmembrane helix</keyword>
<comment type="caution">
    <text evidence="2">The sequence shown here is derived from an EMBL/GenBank/DDBJ whole genome shotgun (WGS) entry which is preliminary data.</text>
</comment>
<dbReference type="SUPFAM" id="SSF81442">
    <property type="entry name" value="Cytochrome c oxidase subunit I-like"/>
    <property type="match status" value="1"/>
</dbReference>
<keyword evidence="1" id="KW-0812">Transmembrane</keyword>
<gene>
    <name evidence="2" type="ORF">ACFP56_00245</name>
</gene>
<evidence type="ECO:0008006" key="4">
    <source>
        <dbReference type="Google" id="ProtNLM"/>
    </source>
</evidence>
<dbReference type="RefSeq" id="WP_379229827.1">
    <property type="nucleotide sequence ID" value="NZ_JBHSTE010000001.1"/>
</dbReference>
<feature type="transmembrane region" description="Helical" evidence="1">
    <location>
        <begin position="101"/>
        <end position="125"/>
    </location>
</feature>
<keyword evidence="1" id="KW-0472">Membrane</keyword>
<dbReference type="Proteomes" id="UP001596233">
    <property type="component" value="Unassembled WGS sequence"/>
</dbReference>
<proteinExistence type="predicted"/>
<evidence type="ECO:0000313" key="2">
    <source>
        <dbReference type="EMBL" id="MFC6331033.1"/>
    </source>
</evidence>
<reference evidence="3" key="1">
    <citation type="journal article" date="2019" name="Int. J. Syst. Evol. Microbiol.">
        <title>The Global Catalogue of Microorganisms (GCM) 10K type strain sequencing project: providing services to taxonomists for standard genome sequencing and annotation.</title>
        <authorList>
            <consortium name="The Broad Institute Genomics Platform"/>
            <consortium name="The Broad Institute Genome Sequencing Center for Infectious Disease"/>
            <person name="Wu L."/>
            <person name="Ma J."/>
        </authorList>
    </citation>
    <scope>NUCLEOTIDE SEQUENCE [LARGE SCALE GENOMIC DNA]</scope>
    <source>
        <strain evidence="3">PCU 280</strain>
    </source>
</reference>
<feature type="transmembrane region" description="Helical" evidence="1">
    <location>
        <begin position="68"/>
        <end position="89"/>
    </location>
</feature>
<keyword evidence="3" id="KW-1185">Reference proteome</keyword>
<organism evidence="2 3">
    <name type="scientific">Paenibacillus septentrionalis</name>
    <dbReference type="NCBI Taxonomy" id="429342"/>
    <lineage>
        <taxon>Bacteria</taxon>
        <taxon>Bacillati</taxon>
        <taxon>Bacillota</taxon>
        <taxon>Bacilli</taxon>
        <taxon>Bacillales</taxon>
        <taxon>Paenibacillaceae</taxon>
        <taxon>Paenibacillus</taxon>
    </lineage>
</organism>
<feature type="transmembrane region" description="Helical" evidence="1">
    <location>
        <begin position="37"/>
        <end position="56"/>
    </location>
</feature>
<evidence type="ECO:0000313" key="3">
    <source>
        <dbReference type="Proteomes" id="UP001596233"/>
    </source>
</evidence>
<feature type="transmembrane region" description="Helical" evidence="1">
    <location>
        <begin position="7"/>
        <end position="25"/>
    </location>
</feature>
<accession>A0ABW1UY23</accession>
<evidence type="ECO:0000256" key="1">
    <source>
        <dbReference type="SAM" id="Phobius"/>
    </source>
</evidence>
<protein>
    <recommendedName>
        <fullName evidence="4">Cytochrome-c oxidase</fullName>
    </recommendedName>
</protein>
<sequence length="131" mass="14937">MEQKWSLILIRYAALFGIIGTYIGSKMSGEMDYSLRPIHAHILLVGWLSVFAWGIFYKNYKVKYKKLVTLHGWLAILGSLGLTFGMWMYNLNPFQLNDTFVMVLFIVGGSLLLLAFLLFAIITFCTEKAQA</sequence>
<dbReference type="InterPro" id="IPR036927">
    <property type="entry name" value="Cyt_c_oxase-like_su1_sf"/>
</dbReference>